<proteinExistence type="predicted"/>
<reference evidence="1" key="1">
    <citation type="submission" date="2022-08" db="EMBL/GenBank/DDBJ databases">
        <title>Genome Sequence of Pycnoporus sanguineus.</title>
        <authorList>
            <person name="Buettner E."/>
        </authorList>
    </citation>
    <scope>NUCLEOTIDE SEQUENCE</scope>
    <source>
        <strain evidence="1">CG-C14</strain>
    </source>
</reference>
<comment type="caution">
    <text evidence="1">The sequence shown here is derived from an EMBL/GenBank/DDBJ whole genome shotgun (WGS) entry which is preliminary data.</text>
</comment>
<dbReference type="EMBL" id="JANSHE010002316">
    <property type="protein sequence ID" value="KAJ2992946.1"/>
    <property type="molecule type" value="Genomic_DNA"/>
</dbReference>
<evidence type="ECO:0000313" key="2">
    <source>
        <dbReference type="Proteomes" id="UP001144978"/>
    </source>
</evidence>
<gene>
    <name evidence="1" type="ORF">NUW54_g7815</name>
</gene>
<dbReference type="Proteomes" id="UP001144978">
    <property type="component" value="Unassembled WGS sequence"/>
</dbReference>
<sequence length="178" mass="20059">MVLTDSTPSIDYRLPTDVVPKHYDLTVHTDLENATFDGVARTDLHIVRGTSKIVFNTLDLELSEVTLHLEGHEEVLHESKREFDRVAARGIITFSKTLPAGTSARLSITIEGKLIARLQGQGASQDDSEKVAAFFKDKDTSAYDMQLHQTLHTIKFNVNWIERSTEELKGWLEEHMPA</sequence>
<keyword evidence="2" id="KW-1185">Reference proteome</keyword>
<name>A0ACC1PHM4_9APHY</name>
<evidence type="ECO:0000313" key="1">
    <source>
        <dbReference type="EMBL" id="KAJ2992946.1"/>
    </source>
</evidence>
<protein>
    <submittedName>
        <fullName evidence="1">Uncharacterized protein</fullName>
    </submittedName>
</protein>
<organism evidence="1 2">
    <name type="scientific">Trametes sanguinea</name>
    <dbReference type="NCBI Taxonomy" id="158606"/>
    <lineage>
        <taxon>Eukaryota</taxon>
        <taxon>Fungi</taxon>
        <taxon>Dikarya</taxon>
        <taxon>Basidiomycota</taxon>
        <taxon>Agaricomycotina</taxon>
        <taxon>Agaricomycetes</taxon>
        <taxon>Polyporales</taxon>
        <taxon>Polyporaceae</taxon>
        <taxon>Trametes</taxon>
    </lineage>
</organism>
<accession>A0ACC1PHM4</accession>